<dbReference type="Proteomes" id="UP001152747">
    <property type="component" value="Unassembled WGS sequence"/>
</dbReference>
<keyword evidence="2" id="KW-0812">Transmembrane</keyword>
<feature type="transmembrane region" description="Helical" evidence="2">
    <location>
        <begin position="178"/>
        <end position="204"/>
    </location>
</feature>
<dbReference type="EMBL" id="CANHGI010000003">
    <property type="protein sequence ID" value="CAI5444571.1"/>
    <property type="molecule type" value="Genomic_DNA"/>
</dbReference>
<feature type="chain" id="PRO_5040234204" description="Domain of unknown function DX domain-containing protein" evidence="3">
    <location>
        <begin position="23"/>
        <end position="237"/>
    </location>
</feature>
<dbReference type="InterPro" id="IPR002593">
    <property type="entry name" value="DX"/>
</dbReference>
<dbReference type="GO" id="GO:0016010">
    <property type="term" value="C:dystrophin-associated glycoprotein complex"/>
    <property type="evidence" value="ECO:0007669"/>
    <property type="project" value="InterPro"/>
</dbReference>
<feature type="region of interest" description="Disordered" evidence="1">
    <location>
        <begin position="214"/>
        <end position="237"/>
    </location>
</feature>
<evidence type="ECO:0000259" key="4">
    <source>
        <dbReference type="Pfam" id="PF01666"/>
    </source>
</evidence>
<evidence type="ECO:0000256" key="3">
    <source>
        <dbReference type="SAM" id="SignalP"/>
    </source>
</evidence>
<evidence type="ECO:0000313" key="6">
    <source>
        <dbReference type="Proteomes" id="UP001152747"/>
    </source>
</evidence>
<organism evidence="5 6">
    <name type="scientific">Caenorhabditis angaria</name>
    <dbReference type="NCBI Taxonomy" id="860376"/>
    <lineage>
        <taxon>Eukaryota</taxon>
        <taxon>Metazoa</taxon>
        <taxon>Ecdysozoa</taxon>
        <taxon>Nematoda</taxon>
        <taxon>Chromadorea</taxon>
        <taxon>Rhabditida</taxon>
        <taxon>Rhabditina</taxon>
        <taxon>Rhabditomorpha</taxon>
        <taxon>Rhabditoidea</taxon>
        <taxon>Rhabditidae</taxon>
        <taxon>Peloderinae</taxon>
        <taxon>Caenorhabditis</taxon>
    </lineage>
</organism>
<evidence type="ECO:0000256" key="2">
    <source>
        <dbReference type="SAM" id="Phobius"/>
    </source>
</evidence>
<sequence>MKSPTFSILFIVFPILCFSTIADYKKYCPHIHEIPHENQPPCPKFDTPCINQFGGKGQCSRVKSSGNILGKCCPNPVVPEDFQTNQICDDSKLLQSYDLYCKNGYVWTLGKTAFEYAIVKPKSLYECKLNKHCKNGSYCVFRSEDRLRKCYVIEGVKEKAEEAEEEERKKNQKESDNMMLIIVIVSIVVVLIAILVAAVAILICRKTRKAKMQKQGSAVKGKTSKEKMSKTKNGSNA</sequence>
<keyword evidence="6" id="KW-1185">Reference proteome</keyword>
<reference evidence="5" key="1">
    <citation type="submission" date="2022-11" db="EMBL/GenBank/DDBJ databases">
        <authorList>
            <person name="Kikuchi T."/>
        </authorList>
    </citation>
    <scope>NUCLEOTIDE SEQUENCE</scope>
    <source>
        <strain evidence="5">PS1010</strain>
    </source>
</reference>
<name>A0A9P1IG95_9PELO</name>
<protein>
    <recommendedName>
        <fullName evidence="4">Domain of unknown function DX domain-containing protein</fullName>
    </recommendedName>
</protein>
<comment type="caution">
    <text evidence="5">The sequence shown here is derived from an EMBL/GenBank/DDBJ whole genome shotgun (WGS) entry which is preliminary data.</text>
</comment>
<feature type="domain" description="Domain of unknown function DX" evidence="4">
    <location>
        <begin position="82"/>
        <end position="151"/>
    </location>
</feature>
<dbReference type="Pfam" id="PF01666">
    <property type="entry name" value="DX"/>
    <property type="match status" value="1"/>
</dbReference>
<gene>
    <name evidence="5" type="ORF">CAMP_LOCUS7208</name>
</gene>
<keyword evidence="3" id="KW-0732">Signal</keyword>
<feature type="signal peptide" evidence="3">
    <location>
        <begin position="1"/>
        <end position="22"/>
    </location>
</feature>
<proteinExistence type="predicted"/>
<evidence type="ECO:0000256" key="1">
    <source>
        <dbReference type="SAM" id="MobiDB-lite"/>
    </source>
</evidence>
<keyword evidence="2" id="KW-1133">Transmembrane helix</keyword>
<accession>A0A9P1IG95</accession>
<evidence type="ECO:0000313" key="5">
    <source>
        <dbReference type="EMBL" id="CAI5444571.1"/>
    </source>
</evidence>
<dbReference type="AlphaFoldDB" id="A0A9P1IG95"/>
<keyword evidence="2" id="KW-0472">Membrane</keyword>